<dbReference type="EMBL" id="QAPF01002036">
    <property type="protein sequence ID" value="TDZ78948.1"/>
    <property type="molecule type" value="Genomic_DNA"/>
</dbReference>
<evidence type="ECO:0000313" key="2">
    <source>
        <dbReference type="Proteomes" id="UP000295604"/>
    </source>
</evidence>
<dbReference type="AlphaFoldDB" id="A0A4V3HXV7"/>
<accession>A0A4V3HXV7</accession>
<evidence type="ECO:0000313" key="1">
    <source>
        <dbReference type="EMBL" id="TDZ78948.1"/>
    </source>
</evidence>
<name>A0A4V3HXV7_9PEZI</name>
<reference evidence="1 2" key="1">
    <citation type="submission" date="2018-11" db="EMBL/GenBank/DDBJ databases">
        <title>Genome sequence and assembly of Colletotrichum sidae.</title>
        <authorList>
            <person name="Gan P."/>
            <person name="Shirasu K."/>
        </authorList>
    </citation>
    <scope>NUCLEOTIDE SEQUENCE [LARGE SCALE GENOMIC DNA]</scope>
    <source>
        <strain evidence="1 2">CBS 518.97</strain>
    </source>
</reference>
<organism evidence="1 2">
    <name type="scientific">Colletotrichum sidae</name>
    <dbReference type="NCBI Taxonomy" id="1347389"/>
    <lineage>
        <taxon>Eukaryota</taxon>
        <taxon>Fungi</taxon>
        <taxon>Dikarya</taxon>
        <taxon>Ascomycota</taxon>
        <taxon>Pezizomycotina</taxon>
        <taxon>Sordariomycetes</taxon>
        <taxon>Hypocreomycetidae</taxon>
        <taxon>Glomerellales</taxon>
        <taxon>Glomerellaceae</taxon>
        <taxon>Colletotrichum</taxon>
        <taxon>Colletotrichum orbiculare species complex</taxon>
    </lineage>
</organism>
<dbReference type="Proteomes" id="UP000295604">
    <property type="component" value="Unassembled WGS sequence"/>
</dbReference>
<keyword evidence="2" id="KW-1185">Reference proteome</keyword>
<protein>
    <submittedName>
        <fullName evidence="1">Uncharacterized protein</fullName>
    </submittedName>
</protein>
<feature type="non-terminal residue" evidence="1">
    <location>
        <position position="122"/>
    </location>
</feature>
<sequence>MTATFTTPSRKRLSTVRRVAGPFSAICAAIYKLLERDRVDITLKPSRAGISFRVDFEEKGAEEAYLAGIEEGAIGTGAAAALGVSRVGDLVRADALAVSGGGHEAEGGQAAERMLVEGGRGG</sequence>
<comment type="caution">
    <text evidence="1">The sequence shown here is derived from an EMBL/GenBank/DDBJ whole genome shotgun (WGS) entry which is preliminary data.</text>
</comment>
<proteinExistence type="predicted"/>
<gene>
    <name evidence="1" type="ORF">C8034_v004447</name>
</gene>